<evidence type="ECO:0000313" key="2">
    <source>
        <dbReference type="EMBL" id="RDX95235.1"/>
    </source>
</evidence>
<evidence type="ECO:0000313" key="3">
    <source>
        <dbReference type="Proteomes" id="UP000257109"/>
    </source>
</evidence>
<comment type="caution">
    <text evidence="2">The sequence shown here is derived from an EMBL/GenBank/DDBJ whole genome shotgun (WGS) entry which is preliminary data.</text>
</comment>
<protein>
    <submittedName>
        <fullName evidence="2">Uncharacterized protein</fullName>
    </submittedName>
</protein>
<feature type="compositionally biased region" description="Polar residues" evidence="1">
    <location>
        <begin position="214"/>
        <end position="227"/>
    </location>
</feature>
<reference evidence="2" key="1">
    <citation type="submission" date="2018-05" db="EMBL/GenBank/DDBJ databases">
        <title>Draft genome of Mucuna pruriens seed.</title>
        <authorList>
            <person name="Nnadi N.E."/>
            <person name="Vos R."/>
            <person name="Hasami M.H."/>
            <person name="Devisetty U.K."/>
            <person name="Aguiy J.C."/>
        </authorList>
    </citation>
    <scope>NUCLEOTIDE SEQUENCE [LARGE SCALE GENOMIC DNA]</scope>
    <source>
        <strain evidence="2">JCA_2017</strain>
    </source>
</reference>
<dbReference type="EMBL" id="QJKJ01004180">
    <property type="protein sequence ID" value="RDX95235.1"/>
    <property type="molecule type" value="Genomic_DNA"/>
</dbReference>
<gene>
    <name evidence="2" type="ORF">CR513_22271</name>
</gene>
<accession>A0A371GXF0</accession>
<sequence>MEELLSTLKVHELELREDEGKRKEKKLPSKHCPMHSKLRNHLMKFLEKKTLMKMNCHSSLEKYTLCGGRKTNQYGGNTPRRLPKTTKARHKLFKPRYFKSKCPTLEKEEKKKKIPIFKKKKILLTTWEDLDLSSIKEEGEEKEANHRLMANIELESKEEDEFAYQELLSNSSTFSVGYKDLKRRFSKLPKDFKFLQKENVSLRKENKNLKEKQIPSSISSTNHKGSM</sequence>
<name>A0A371GXF0_MUCPR</name>
<proteinExistence type="predicted"/>
<feature type="non-terminal residue" evidence="2">
    <location>
        <position position="1"/>
    </location>
</feature>
<dbReference type="AlphaFoldDB" id="A0A371GXF0"/>
<evidence type="ECO:0000256" key="1">
    <source>
        <dbReference type="SAM" id="MobiDB-lite"/>
    </source>
</evidence>
<feature type="region of interest" description="Disordered" evidence="1">
    <location>
        <begin position="205"/>
        <end position="227"/>
    </location>
</feature>
<organism evidence="2 3">
    <name type="scientific">Mucuna pruriens</name>
    <name type="common">Velvet bean</name>
    <name type="synonym">Dolichos pruriens</name>
    <dbReference type="NCBI Taxonomy" id="157652"/>
    <lineage>
        <taxon>Eukaryota</taxon>
        <taxon>Viridiplantae</taxon>
        <taxon>Streptophyta</taxon>
        <taxon>Embryophyta</taxon>
        <taxon>Tracheophyta</taxon>
        <taxon>Spermatophyta</taxon>
        <taxon>Magnoliopsida</taxon>
        <taxon>eudicotyledons</taxon>
        <taxon>Gunneridae</taxon>
        <taxon>Pentapetalae</taxon>
        <taxon>rosids</taxon>
        <taxon>fabids</taxon>
        <taxon>Fabales</taxon>
        <taxon>Fabaceae</taxon>
        <taxon>Papilionoideae</taxon>
        <taxon>50 kb inversion clade</taxon>
        <taxon>NPAAA clade</taxon>
        <taxon>indigoferoid/millettioid clade</taxon>
        <taxon>Phaseoleae</taxon>
        <taxon>Mucuna</taxon>
    </lineage>
</organism>
<keyword evidence="3" id="KW-1185">Reference proteome</keyword>
<dbReference type="Proteomes" id="UP000257109">
    <property type="component" value="Unassembled WGS sequence"/>
</dbReference>